<evidence type="ECO:0008006" key="3">
    <source>
        <dbReference type="Google" id="ProtNLM"/>
    </source>
</evidence>
<dbReference type="EMBL" id="ML979139">
    <property type="protein sequence ID" value="KAF1912753.1"/>
    <property type="molecule type" value="Genomic_DNA"/>
</dbReference>
<dbReference type="AlphaFoldDB" id="A0A6A5QBN2"/>
<protein>
    <recommendedName>
        <fullName evidence="3">F-box domain-containing protein</fullName>
    </recommendedName>
</protein>
<accession>A0A6A5QBN2</accession>
<name>A0A6A5QBN2_AMPQU</name>
<reference evidence="1" key="1">
    <citation type="journal article" date="2020" name="Stud. Mycol.">
        <title>101 Dothideomycetes genomes: a test case for predicting lifestyles and emergence of pathogens.</title>
        <authorList>
            <person name="Haridas S."/>
            <person name="Albert R."/>
            <person name="Binder M."/>
            <person name="Bloem J."/>
            <person name="Labutti K."/>
            <person name="Salamov A."/>
            <person name="Andreopoulos B."/>
            <person name="Baker S."/>
            <person name="Barry K."/>
            <person name="Bills G."/>
            <person name="Bluhm B."/>
            <person name="Cannon C."/>
            <person name="Castanera R."/>
            <person name="Culley D."/>
            <person name="Daum C."/>
            <person name="Ezra D."/>
            <person name="Gonzalez J."/>
            <person name="Henrissat B."/>
            <person name="Kuo A."/>
            <person name="Liang C."/>
            <person name="Lipzen A."/>
            <person name="Lutzoni F."/>
            <person name="Magnuson J."/>
            <person name="Mondo S."/>
            <person name="Nolan M."/>
            <person name="Ohm R."/>
            <person name="Pangilinan J."/>
            <person name="Park H.-J."/>
            <person name="Ramirez L."/>
            <person name="Alfaro M."/>
            <person name="Sun H."/>
            <person name="Tritt A."/>
            <person name="Yoshinaga Y."/>
            <person name="Zwiers L.-H."/>
            <person name="Turgeon B."/>
            <person name="Goodwin S."/>
            <person name="Spatafora J."/>
            <person name="Crous P."/>
            <person name="Grigoriev I."/>
        </authorList>
    </citation>
    <scope>NUCLEOTIDE SEQUENCE</scope>
    <source>
        <strain evidence="1">HMLAC05119</strain>
    </source>
</reference>
<sequence length="322" mass="36233">MPPAPTSNLARLCKKLPPLEPVRHSSLRSMATAQPFNFMGLPTELRLMVYERIPCHVRHTRISLPSNEENPEPLIVLITRTCSTAILRTSRTVYHEAKSVVSKVTNKWIEQQPLRFISSRGVALDVVDKIVEEALESVPPMNDVFKRKFFMPATFRQDSDKPHVDFLNEKFAYVCGVDSDSDSDSDACLVLKDLFKTAILRSGLFQFMAQALRASANGSAVRREMVFVPSALSTDSDRLEQSRAWQELAWSQSIQGRLSGEPFEIQLAGVLSTKDAEHITRETAKSLKPALDMLKQGSSAQTVEYPEVMAQHIWEENWVATE</sequence>
<organism evidence="1 2">
    <name type="scientific">Ampelomyces quisqualis</name>
    <name type="common">Powdery mildew agent</name>
    <dbReference type="NCBI Taxonomy" id="50730"/>
    <lineage>
        <taxon>Eukaryota</taxon>
        <taxon>Fungi</taxon>
        <taxon>Dikarya</taxon>
        <taxon>Ascomycota</taxon>
        <taxon>Pezizomycotina</taxon>
        <taxon>Dothideomycetes</taxon>
        <taxon>Pleosporomycetidae</taxon>
        <taxon>Pleosporales</taxon>
        <taxon>Pleosporineae</taxon>
        <taxon>Phaeosphaeriaceae</taxon>
        <taxon>Ampelomyces</taxon>
    </lineage>
</organism>
<keyword evidence="2" id="KW-1185">Reference proteome</keyword>
<dbReference type="Proteomes" id="UP000800096">
    <property type="component" value="Unassembled WGS sequence"/>
</dbReference>
<dbReference type="OrthoDB" id="5314997at2759"/>
<proteinExistence type="predicted"/>
<evidence type="ECO:0000313" key="2">
    <source>
        <dbReference type="Proteomes" id="UP000800096"/>
    </source>
</evidence>
<gene>
    <name evidence="1" type="ORF">BDU57DRAFT_333863</name>
</gene>
<evidence type="ECO:0000313" key="1">
    <source>
        <dbReference type="EMBL" id="KAF1912753.1"/>
    </source>
</evidence>